<accession>A0A386KP91</accession>
<dbReference type="InterPro" id="IPR027417">
    <property type="entry name" value="P-loop_NTPase"/>
</dbReference>
<evidence type="ECO:0000313" key="2">
    <source>
        <dbReference type="EMBL" id="AYD86251.1"/>
    </source>
</evidence>
<dbReference type="GeneID" id="62648741"/>
<dbReference type="EMBL" id="MH825700">
    <property type="protein sequence ID" value="AYD86251.1"/>
    <property type="molecule type" value="Genomic_DNA"/>
</dbReference>
<evidence type="ECO:0000259" key="1">
    <source>
        <dbReference type="Pfam" id="PF03354"/>
    </source>
</evidence>
<dbReference type="PANTHER" id="PTHR41287">
    <property type="match status" value="1"/>
</dbReference>
<proteinExistence type="predicted"/>
<dbReference type="InterPro" id="IPR046461">
    <property type="entry name" value="TerL_ATPase"/>
</dbReference>
<evidence type="ECO:0000313" key="3">
    <source>
        <dbReference type="Proteomes" id="UP000282283"/>
    </source>
</evidence>
<dbReference type="KEGG" id="vg:62648741"/>
<name>A0A386KP91_9CAUD</name>
<dbReference type="Proteomes" id="UP000282283">
    <property type="component" value="Genome"/>
</dbReference>
<keyword evidence="3" id="KW-1185">Reference proteome</keyword>
<protein>
    <submittedName>
        <fullName evidence="2">Terminase</fullName>
    </submittedName>
</protein>
<organism evidence="2 3">
    <name type="scientific">Microbacterium phage Efeko</name>
    <dbReference type="NCBI Taxonomy" id="2315704"/>
    <lineage>
        <taxon>Viruses</taxon>
        <taxon>Duplodnaviria</taxon>
        <taxon>Heunggongvirae</taxon>
        <taxon>Uroviricota</taxon>
        <taxon>Caudoviricetes</taxon>
        <taxon>Orlajensenviridae</taxon>
        <taxon>Pelczarvirinae</taxon>
        <taxon>Efekovirus</taxon>
        <taxon>Efekovirus efeko</taxon>
        <taxon>Efkovirus efeko</taxon>
    </lineage>
</organism>
<sequence>MSTLSPPFPDIAAWPPRRWTPPLSEDFPSAFDGYRELFRFVWFAAFGYYLEPWQETMLRHALELYPPGHRRAGQLRWRQVVITLGRQNGKTELAAALGLFGLLMKAAPNVVGVASSAEQARLIYKRTMRAIRGTPQLARRFKALTETRGIQTKDGGQYEIKPAKSAALQGIPIDLGLVDELHLIARALWFDLVNGLGGRANCLVAGITTAGDDGSELLLHLYDQGAGAIEAGDEARFGFWCWEADAGEIPEDDTELGRELARANPSVASGRVDLENAIEEVRSMPPQDAIRYRLNRFVEQISQFITGAMWESNMVADPFPAGVRPVVTIDRTPDWSAANISVFGKTADGRIYCDLAASLVKPSIGQLVELCVEMSAHDPVEFALDGYTLKDLGRELELRGLTVHYANLSDTMNGSALFYAKVQQQLLAHPGHDLLARQIPLTKRKDTDGGFRISRAASSSHIDGVMAAVIGVQRTENQRENVLQMF</sequence>
<dbReference type="Gene3D" id="3.40.50.300">
    <property type="entry name" value="P-loop containing nucleotide triphosphate hydrolases"/>
    <property type="match status" value="1"/>
</dbReference>
<feature type="domain" description="Terminase large subunit-like ATPase" evidence="1">
    <location>
        <begin position="68"/>
        <end position="216"/>
    </location>
</feature>
<reference evidence="2 3" key="1">
    <citation type="submission" date="2018-08" db="EMBL/GenBank/DDBJ databases">
        <authorList>
            <person name="Franke B.K."/>
            <person name="Bonilla J.A."/>
            <person name="Klyczek K."/>
            <person name="Garlena R.A."/>
            <person name="Russell D.A."/>
            <person name="Pope W.H."/>
            <person name="Jacobs-Sera D."/>
            <person name="Hatfull G.F."/>
        </authorList>
    </citation>
    <scope>NUCLEOTIDE SEQUENCE [LARGE SCALE GENOMIC DNA]</scope>
</reference>
<dbReference type="InterPro" id="IPR005021">
    <property type="entry name" value="Terminase_largesu-like"/>
</dbReference>
<dbReference type="Pfam" id="PF03354">
    <property type="entry name" value="TerL_ATPase"/>
    <property type="match status" value="1"/>
</dbReference>
<gene>
    <name evidence="2" type="primary">4</name>
    <name evidence="2" type="ORF">SEA_EFEKO_4</name>
</gene>
<dbReference type="PANTHER" id="PTHR41287:SF1">
    <property type="entry name" value="PROTEIN YMFN"/>
    <property type="match status" value="1"/>
</dbReference>
<dbReference type="RefSeq" id="YP_009996816.1">
    <property type="nucleotide sequence ID" value="NC_052941.1"/>
</dbReference>